<dbReference type="SMART" id="SM00645">
    <property type="entry name" value="Pept_C1"/>
    <property type="match status" value="1"/>
</dbReference>
<gene>
    <name evidence="6" type="ORF">HKI87_01g02670</name>
</gene>
<feature type="chain" id="PRO_5043646286" evidence="3">
    <location>
        <begin position="20"/>
        <end position="349"/>
    </location>
</feature>
<feature type="domain" description="Cathepsin propeptide inhibitor" evidence="5">
    <location>
        <begin position="40"/>
        <end position="96"/>
    </location>
</feature>
<dbReference type="PROSITE" id="PS00640">
    <property type="entry name" value="THIOL_PROTEASE_ASN"/>
    <property type="match status" value="1"/>
</dbReference>
<name>A0AAX4NY28_9CHLO</name>
<evidence type="ECO:0000259" key="4">
    <source>
        <dbReference type="SMART" id="SM00645"/>
    </source>
</evidence>
<dbReference type="GO" id="GO:0050547">
    <property type="term" value="F:feruloyl-CoA hydratase/lyase activity"/>
    <property type="evidence" value="ECO:0007669"/>
    <property type="project" value="UniProtKB-ARBA"/>
</dbReference>
<dbReference type="GO" id="GO:0008234">
    <property type="term" value="F:cysteine-type peptidase activity"/>
    <property type="evidence" value="ECO:0007669"/>
    <property type="project" value="InterPro"/>
</dbReference>
<dbReference type="AlphaFoldDB" id="A0AAX4NY28"/>
<dbReference type="Proteomes" id="UP001472866">
    <property type="component" value="Chromosome 01"/>
</dbReference>
<dbReference type="InterPro" id="IPR013201">
    <property type="entry name" value="Prot_inhib_I29"/>
</dbReference>
<feature type="signal peptide" evidence="3">
    <location>
        <begin position="1"/>
        <end position="19"/>
    </location>
</feature>
<dbReference type="PRINTS" id="PR00705">
    <property type="entry name" value="PAPAIN"/>
</dbReference>
<dbReference type="EMBL" id="CP151501">
    <property type="protein sequence ID" value="WZN58743.1"/>
    <property type="molecule type" value="Genomic_DNA"/>
</dbReference>
<dbReference type="Pfam" id="PF00112">
    <property type="entry name" value="Peptidase_C1"/>
    <property type="match status" value="1"/>
</dbReference>
<dbReference type="CDD" id="cd02248">
    <property type="entry name" value="Peptidase_C1A"/>
    <property type="match status" value="1"/>
</dbReference>
<evidence type="ECO:0000256" key="3">
    <source>
        <dbReference type="SAM" id="SignalP"/>
    </source>
</evidence>
<proteinExistence type="inferred from homology"/>
<organism evidence="6 7">
    <name type="scientific">Chloropicon roscoffensis</name>
    <dbReference type="NCBI Taxonomy" id="1461544"/>
    <lineage>
        <taxon>Eukaryota</taxon>
        <taxon>Viridiplantae</taxon>
        <taxon>Chlorophyta</taxon>
        <taxon>Chloropicophyceae</taxon>
        <taxon>Chloropicales</taxon>
        <taxon>Chloropicaceae</taxon>
        <taxon>Chloropicon</taxon>
    </lineage>
</organism>
<dbReference type="InterPro" id="IPR000668">
    <property type="entry name" value="Peptidase_C1A_C"/>
</dbReference>
<dbReference type="GO" id="GO:0006508">
    <property type="term" value="P:proteolysis"/>
    <property type="evidence" value="ECO:0007669"/>
    <property type="project" value="UniProtKB-KW"/>
</dbReference>
<dbReference type="Gene3D" id="3.90.70.10">
    <property type="entry name" value="Cysteine proteinases"/>
    <property type="match status" value="1"/>
</dbReference>
<dbReference type="InterPro" id="IPR000169">
    <property type="entry name" value="Pept_cys_AS"/>
</dbReference>
<keyword evidence="3" id="KW-0732">Signal</keyword>
<dbReference type="InterPro" id="IPR025660">
    <property type="entry name" value="Pept_his_AS"/>
</dbReference>
<comment type="similarity">
    <text evidence="1">Belongs to the peptidase C1 family.</text>
</comment>
<protein>
    <submittedName>
        <fullName evidence="6">Papain cysteine protease</fullName>
    </submittedName>
</protein>
<keyword evidence="6" id="KW-0645">Protease</keyword>
<evidence type="ECO:0000256" key="1">
    <source>
        <dbReference type="ARBA" id="ARBA00008455"/>
    </source>
</evidence>
<keyword evidence="7" id="KW-1185">Reference proteome</keyword>
<evidence type="ECO:0000313" key="6">
    <source>
        <dbReference type="EMBL" id="WZN58743.1"/>
    </source>
</evidence>
<dbReference type="PROSITE" id="PS00639">
    <property type="entry name" value="THIOL_PROTEASE_HIS"/>
    <property type="match status" value="1"/>
</dbReference>
<feature type="domain" description="Peptidase C1A papain C-terminal" evidence="4">
    <location>
        <begin position="122"/>
        <end position="336"/>
    </location>
</feature>
<dbReference type="SUPFAM" id="SSF54001">
    <property type="entry name" value="Cysteine proteinases"/>
    <property type="match status" value="1"/>
</dbReference>
<dbReference type="InterPro" id="IPR025661">
    <property type="entry name" value="Pept_asp_AS"/>
</dbReference>
<dbReference type="InterPro" id="IPR039417">
    <property type="entry name" value="Peptidase_C1A_papain-like"/>
</dbReference>
<dbReference type="SMART" id="SM00848">
    <property type="entry name" value="Inhibitor_I29"/>
    <property type="match status" value="1"/>
</dbReference>
<dbReference type="InterPro" id="IPR013128">
    <property type="entry name" value="Peptidase_C1A"/>
</dbReference>
<sequence length="349" mass="38585">MRPVPALLLIGTLAVAAHAAHGARSLAVGTAHPAAVKEMFLDFVQRYDKEYVNDEVEMAYRMGVFAENLVAIEESNAMNTFYSEVNEFADETWDEFSARLSHPQADCSATLSEEHELLHHHHPESQDWREKGVVSPVKNQGNCGSCWTFSTTGALEAAYALEFGSILSLSEQQLIDCAQAFDNHGCSGGLPSHAFEYVRYNGGLDLEVAYPYKAKNGTECHYRPDAAAVFVKDVVNITEGDEKMLKDAVGNIKPVSVAFEVVSDFRFYKNGTYTSSECRKGPSTVNHAVLAVGYHKDHYWIIKNSWGKDWGMDGYFRMGPIGENMCGVATCSSFPVLDEPPKEKKVQTS</sequence>
<keyword evidence="2" id="KW-1015">Disulfide bond</keyword>
<accession>A0AAX4NY28</accession>
<evidence type="ECO:0000256" key="2">
    <source>
        <dbReference type="ARBA" id="ARBA00023157"/>
    </source>
</evidence>
<dbReference type="PANTHER" id="PTHR12411">
    <property type="entry name" value="CYSTEINE PROTEASE FAMILY C1-RELATED"/>
    <property type="match status" value="1"/>
</dbReference>
<dbReference type="FunFam" id="3.90.70.10:FF:000039">
    <property type="entry name" value="Cysteine proteinase 2, putative"/>
    <property type="match status" value="1"/>
</dbReference>
<dbReference type="InterPro" id="IPR038765">
    <property type="entry name" value="Papain-like_cys_pep_sf"/>
</dbReference>
<evidence type="ECO:0000313" key="7">
    <source>
        <dbReference type="Proteomes" id="UP001472866"/>
    </source>
</evidence>
<dbReference type="Pfam" id="PF08246">
    <property type="entry name" value="Inhibitor_I29"/>
    <property type="match status" value="1"/>
</dbReference>
<keyword evidence="6" id="KW-0378">Hydrolase</keyword>
<dbReference type="PROSITE" id="PS00139">
    <property type="entry name" value="THIOL_PROTEASE_CYS"/>
    <property type="match status" value="1"/>
</dbReference>
<reference evidence="6 7" key="1">
    <citation type="submission" date="2024-03" db="EMBL/GenBank/DDBJ databases">
        <title>Complete genome sequence of the green alga Chloropicon roscoffensis RCC1871.</title>
        <authorList>
            <person name="Lemieux C."/>
            <person name="Pombert J.-F."/>
            <person name="Otis C."/>
            <person name="Turmel M."/>
        </authorList>
    </citation>
    <scope>NUCLEOTIDE SEQUENCE [LARGE SCALE GENOMIC DNA]</scope>
    <source>
        <strain evidence="6 7">RCC1871</strain>
    </source>
</reference>
<evidence type="ECO:0000259" key="5">
    <source>
        <dbReference type="SMART" id="SM00848"/>
    </source>
</evidence>